<dbReference type="EMBL" id="FUYE01000018">
    <property type="protein sequence ID" value="SKB05450.1"/>
    <property type="molecule type" value="Genomic_DNA"/>
</dbReference>
<dbReference type="OrthoDB" id="189340at2"/>
<dbReference type="RefSeq" id="WP_078815422.1">
    <property type="nucleotide sequence ID" value="NZ_FUYE01000018.1"/>
</dbReference>
<keyword evidence="2" id="KW-1185">Reference proteome</keyword>
<dbReference type="SUPFAM" id="SSF50494">
    <property type="entry name" value="Trypsin-like serine proteases"/>
    <property type="match status" value="1"/>
</dbReference>
<reference evidence="2" key="1">
    <citation type="submission" date="2017-02" db="EMBL/GenBank/DDBJ databases">
        <authorList>
            <person name="Varghese N."/>
            <person name="Submissions S."/>
        </authorList>
    </citation>
    <scope>NUCLEOTIDE SEQUENCE [LARGE SCALE GENOMIC DNA]</scope>
    <source>
        <strain evidence="2">ATCC 700200</strain>
    </source>
</reference>
<dbReference type="STRING" id="48467.SAMN02745166_04273"/>
<gene>
    <name evidence="1" type="ORF">SAMN02745166_04273</name>
</gene>
<evidence type="ECO:0000313" key="1">
    <source>
        <dbReference type="EMBL" id="SKB05450.1"/>
    </source>
</evidence>
<evidence type="ECO:0000313" key="2">
    <source>
        <dbReference type="Proteomes" id="UP000190774"/>
    </source>
</evidence>
<dbReference type="Proteomes" id="UP000190774">
    <property type="component" value="Unassembled WGS sequence"/>
</dbReference>
<organism evidence="1 2">
    <name type="scientific">Prosthecobacter debontii</name>
    <dbReference type="NCBI Taxonomy" id="48467"/>
    <lineage>
        <taxon>Bacteria</taxon>
        <taxon>Pseudomonadati</taxon>
        <taxon>Verrucomicrobiota</taxon>
        <taxon>Verrucomicrobiia</taxon>
        <taxon>Verrucomicrobiales</taxon>
        <taxon>Verrucomicrobiaceae</taxon>
        <taxon>Prosthecobacter</taxon>
    </lineage>
</organism>
<sequence>MPFGRLSHHLNLCCLVVGLVLILPLEGRAVVLYDTDNALTNTTAPSGILADSGWAYQGLYGSYMGTMIGSQYFITAQHIGVSGSPTFTSVADSTVYSIDAAANGNIGYWDIAGTDLRIYKINESFSTYAPLYTGSSEVGMEVVVFGRGGPRGAEVTLEGDLKGWLHTGSDGVVRWGENDVSGITAGPFGGDLLRMSFDPMGGQNEATLSVGDSGGAVFVNDGGVWKLAGINYGVDGFFDTNNVVDDNEFSAALFDRGGFYQGSDSSGWSAVPLPPDSPANFYASRISESALEIQSIVSVPEPAGLVLLMLSALVPLRRRRS</sequence>
<dbReference type="InterPro" id="IPR009003">
    <property type="entry name" value="Peptidase_S1_PA"/>
</dbReference>
<proteinExistence type="predicted"/>
<accession>A0A1T4YUM7</accession>
<protein>
    <submittedName>
        <fullName evidence="1">PEP-CTERM protein-sorting domain-containing protein</fullName>
    </submittedName>
</protein>
<name>A0A1T4YUM7_9BACT</name>
<dbReference type="AlphaFoldDB" id="A0A1T4YUM7"/>